<sequence length="225" mass="25422">MGREGECGTKRSNEESPDSHRTMSDLSMLDILLFAKIADPTKSNRNHSRGKGNGERRRHRKDESRSEIIPAPDVVGPDKMDDVREKNFIDNTLFSELRTDRQKQIYCSMNAGSNTKVTKSKSVHYAFSANCALFLSDYLKSNEGEHPEICRAIDAAHSSVPSCSPSPHQYQPVITLVREHVSERVESGMSVRSRWPAAEERVRCWLRGPKISNPLGIRKLMKHST</sequence>
<gene>
    <name evidence="2" type="ORF">ALC60_14298</name>
</gene>
<feature type="region of interest" description="Disordered" evidence="1">
    <location>
        <begin position="40"/>
        <end position="80"/>
    </location>
</feature>
<protein>
    <submittedName>
        <fullName evidence="2">Uncharacterized protein</fullName>
    </submittedName>
</protein>
<name>A0A151WG48_9HYME</name>
<evidence type="ECO:0000313" key="3">
    <source>
        <dbReference type="Proteomes" id="UP000075809"/>
    </source>
</evidence>
<feature type="region of interest" description="Disordered" evidence="1">
    <location>
        <begin position="1"/>
        <end position="24"/>
    </location>
</feature>
<reference evidence="2 3" key="1">
    <citation type="submission" date="2015-09" db="EMBL/GenBank/DDBJ databases">
        <title>Trachymyrmex zeteki WGS genome.</title>
        <authorList>
            <person name="Nygaard S."/>
            <person name="Hu H."/>
            <person name="Boomsma J."/>
            <person name="Zhang G."/>
        </authorList>
    </citation>
    <scope>NUCLEOTIDE SEQUENCE [LARGE SCALE GENOMIC DNA]</scope>
    <source>
        <strain evidence="2">Tzet28-1</strain>
        <tissue evidence="2">Whole body</tissue>
    </source>
</reference>
<keyword evidence="3" id="KW-1185">Reference proteome</keyword>
<proteinExistence type="predicted"/>
<feature type="compositionally biased region" description="Basic and acidic residues" evidence="1">
    <location>
        <begin position="1"/>
        <end position="23"/>
    </location>
</feature>
<accession>A0A151WG48</accession>
<organism evidence="2 3">
    <name type="scientific">Mycetomoellerius zeteki</name>
    <dbReference type="NCBI Taxonomy" id="64791"/>
    <lineage>
        <taxon>Eukaryota</taxon>
        <taxon>Metazoa</taxon>
        <taxon>Ecdysozoa</taxon>
        <taxon>Arthropoda</taxon>
        <taxon>Hexapoda</taxon>
        <taxon>Insecta</taxon>
        <taxon>Pterygota</taxon>
        <taxon>Neoptera</taxon>
        <taxon>Endopterygota</taxon>
        <taxon>Hymenoptera</taxon>
        <taxon>Apocrita</taxon>
        <taxon>Aculeata</taxon>
        <taxon>Formicoidea</taxon>
        <taxon>Formicidae</taxon>
        <taxon>Myrmicinae</taxon>
        <taxon>Mycetomoellerius</taxon>
    </lineage>
</organism>
<feature type="compositionally biased region" description="Basic residues" evidence="1">
    <location>
        <begin position="44"/>
        <end position="60"/>
    </location>
</feature>
<dbReference type="AlphaFoldDB" id="A0A151WG48"/>
<dbReference type="Proteomes" id="UP000075809">
    <property type="component" value="Unassembled WGS sequence"/>
</dbReference>
<evidence type="ECO:0000256" key="1">
    <source>
        <dbReference type="SAM" id="MobiDB-lite"/>
    </source>
</evidence>
<evidence type="ECO:0000313" key="2">
    <source>
        <dbReference type="EMBL" id="KYQ46775.1"/>
    </source>
</evidence>
<dbReference type="EMBL" id="KQ983203">
    <property type="protein sequence ID" value="KYQ46775.1"/>
    <property type="molecule type" value="Genomic_DNA"/>
</dbReference>